<protein>
    <recommendedName>
        <fullName evidence="6">NAD kinase 2, mitochondrial</fullName>
        <ecNumber evidence="6">2.7.1.23</ecNumber>
    </recommendedName>
    <alternativeName>
        <fullName evidence="6">NAD kinase domain-containing protein 1, mitochondrial</fullName>
    </alternativeName>
</protein>
<proteinExistence type="inferred from homology"/>
<reference evidence="8" key="2">
    <citation type="submission" date="2025-09" db="UniProtKB">
        <authorList>
            <consortium name="Ensembl"/>
        </authorList>
    </citation>
    <scope>IDENTIFICATION</scope>
</reference>
<organism evidence="8 9">
    <name type="scientific">Propithecus coquereli</name>
    <name type="common">Coquerel's sifaka</name>
    <name type="synonym">Propithecus verreauxi coquereli</name>
    <dbReference type="NCBI Taxonomy" id="379532"/>
    <lineage>
        <taxon>Eukaryota</taxon>
        <taxon>Metazoa</taxon>
        <taxon>Chordata</taxon>
        <taxon>Craniata</taxon>
        <taxon>Vertebrata</taxon>
        <taxon>Euteleostomi</taxon>
        <taxon>Mammalia</taxon>
        <taxon>Eutheria</taxon>
        <taxon>Euarchontoglires</taxon>
        <taxon>Primates</taxon>
        <taxon>Strepsirrhini</taxon>
        <taxon>Lemuriformes</taxon>
        <taxon>Indriidae</taxon>
        <taxon>Propithecus</taxon>
    </lineage>
</organism>
<evidence type="ECO:0000256" key="1">
    <source>
        <dbReference type="ARBA" id="ARBA00010995"/>
    </source>
</evidence>
<dbReference type="Pfam" id="PF01513">
    <property type="entry name" value="NAD_kinase"/>
    <property type="match status" value="1"/>
</dbReference>
<feature type="region of interest" description="Disordered" evidence="7">
    <location>
        <begin position="23"/>
        <end position="51"/>
    </location>
</feature>
<feature type="compositionally biased region" description="Low complexity" evidence="7">
    <location>
        <begin position="23"/>
        <end position="36"/>
    </location>
</feature>
<dbReference type="GO" id="GO:0003951">
    <property type="term" value="F:NAD+ kinase activity"/>
    <property type="evidence" value="ECO:0007669"/>
    <property type="project" value="UniProtKB-UniRule"/>
</dbReference>
<dbReference type="InterPro" id="IPR017437">
    <property type="entry name" value="ATP-NAD_kinase_PpnK-typ_C"/>
</dbReference>
<dbReference type="EC" id="2.7.1.23" evidence="6"/>
<evidence type="ECO:0000313" key="8">
    <source>
        <dbReference type="Ensembl" id="ENSPCOP00000016929.1"/>
    </source>
</evidence>
<comment type="similarity">
    <text evidence="1 6">Belongs to the NAD kinase family.</text>
</comment>
<evidence type="ECO:0000313" key="9">
    <source>
        <dbReference type="Proteomes" id="UP000233160"/>
    </source>
</evidence>
<dbReference type="STRING" id="379532.ENSPCOP00000016929"/>
<keyword evidence="4 6" id="KW-0521">NADP</keyword>
<gene>
    <name evidence="8" type="primary">NADK2</name>
</gene>
<keyword evidence="6" id="KW-0547">Nucleotide-binding</keyword>
<dbReference type="InterPro" id="IPR012355">
    <property type="entry name" value="NADK2_mit"/>
</dbReference>
<keyword evidence="2 6" id="KW-0808">Transferase</keyword>
<comment type="function">
    <text evidence="6">Mitochondrial NAD(+) kinase that phosphorylates NAD(+) to yield NADP(+). Can use both ATP or inorganic polyphosphate as the phosphoryl donor.</text>
</comment>
<reference evidence="8" key="1">
    <citation type="submission" date="2025-08" db="UniProtKB">
        <authorList>
            <consortium name="Ensembl"/>
        </authorList>
    </citation>
    <scope>IDENTIFICATION</scope>
</reference>
<name>A0A2K6FSF4_PROCO</name>
<keyword evidence="6" id="KW-0067">ATP-binding</keyword>
<keyword evidence="9" id="KW-1185">Reference proteome</keyword>
<keyword evidence="6" id="KW-0496">Mitochondrion</keyword>
<keyword evidence="5 6" id="KW-0520">NAD</keyword>
<dbReference type="SUPFAM" id="SSF111331">
    <property type="entry name" value="NAD kinase/diacylglycerol kinase-like"/>
    <property type="match status" value="1"/>
</dbReference>
<dbReference type="InterPro" id="IPR016064">
    <property type="entry name" value="NAD/diacylglycerol_kinase_sf"/>
</dbReference>
<evidence type="ECO:0000256" key="2">
    <source>
        <dbReference type="ARBA" id="ARBA00022679"/>
    </source>
</evidence>
<dbReference type="InterPro" id="IPR017438">
    <property type="entry name" value="ATP-NAD_kinase_N"/>
</dbReference>
<keyword evidence="3 6" id="KW-0418">Kinase</keyword>
<dbReference type="GeneTree" id="ENSGT00390000006320"/>
<sequence length="426" mass="47767">MTCYRGFLLGSCRRVAGGRAAALRGPGAGGPAARPRLGGDGGGQRHLGQGQQRELAGCGSRPDGGFRPSRVVVVAKTTRYEFEQQRYRYAELSEEDLKQLVGPGCPRRCVSVQNEGIEVRLVKRRDYDEETVRWADAVIAAGGDGTMLLAASKVLDRLKPVIGVNTDPERSEGHLCLPVRYTHSFPEALQKFYRGEFRWLWRQRIRLYLEGTGINPVPVDLHEQQLSLNQHSRALNIERVRDERSEASGPQLLPVRALNEVFIGESLSSRASYYEISVDDGPWEKQKSSGLNLCTGTGSKAWSFNINRVATQAVEDVLNIGELLPYSYELFDMVFWKELVTNEYNKSLLYSPEEPKILFSIREPIANRVFSSSRQRCFSSKVCVRSRCWDACMVVDGGTSFEFNDGAIASMMINKEDELRTVLLEQ</sequence>
<dbReference type="Gene3D" id="3.40.50.10330">
    <property type="entry name" value="Probable inorganic polyphosphate/atp-NAD kinase, domain 1"/>
    <property type="match status" value="1"/>
</dbReference>
<dbReference type="GO" id="GO:0005759">
    <property type="term" value="C:mitochondrial matrix"/>
    <property type="evidence" value="ECO:0007669"/>
    <property type="project" value="Ensembl"/>
</dbReference>
<dbReference type="OMA" id="WHFNINK"/>
<dbReference type="GO" id="GO:0019674">
    <property type="term" value="P:NAD+ metabolic process"/>
    <property type="evidence" value="ECO:0007669"/>
    <property type="project" value="UniProtKB-UniRule"/>
</dbReference>
<dbReference type="Proteomes" id="UP000233160">
    <property type="component" value="Unassembled WGS sequence"/>
</dbReference>
<dbReference type="PANTHER" id="PTHR13158:SF5">
    <property type="entry name" value="NAD KINASE 2, MITOCHONDRIAL"/>
    <property type="match status" value="1"/>
</dbReference>
<dbReference type="PIRSF" id="PIRSF017565">
    <property type="entry name" value="Kin_ATP-NAD_euk"/>
    <property type="match status" value="1"/>
</dbReference>
<dbReference type="GO" id="GO:0006741">
    <property type="term" value="P:NADP+ biosynthetic process"/>
    <property type="evidence" value="ECO:0007669"/>
    <property type="project" value="UniProtKB-UniRule"/>
</dbReference>
<dbReference type="GO" id="GO:0042803">
    <property type="term" value="F:protein homodimerization activity"/>
    <property type="evidence" value="ECO:0007669"/>
    <property type="project" value="UniProtKB-UniRule"/>
</dbReference>
<dbReference type="GO" id="GO:0005524">
    <property type="term" value="F:ATP binding"/>
    <property type="evidence" value="ECO:0007669"/>
    <property type="project" value="UniProtKB-UniRule"/>
</dbReference>
<dbReference type="InterPro" id="IPR002504">
    <property type="entry name" value="NADK"/>
</dbReference>
<comment type="subunit">
    <text evidence="6">Homodimer.</text>
</comment>
<accession>A0A2K6FSF4</accession>
<evidence type="ECO:0000256" key="6">
    <source>
        <dbReference type="PIRNR" id="PIRNR017565"/>
    </source>
</evidence>
<evidence type="ECO:0000256" key="7">
    <source>
        <dbReference type="SAM" id="MobiDB-lite"/>
    </source>
</evidence>
<comment type="subcellular location">
    <subcellularLocation>
        <location evidence="6">Mitochondrion</location>
    </subcellularLocation>
</comment>
<dbReference type="PANTHER" id="PTHR13158">
    <property type="match status" value="1"/>
</dbReference>
<comment type="catalytic activity">
    <reaction evidence="6">
        <text>NAD(+) + ATP = ADP + NADP(+) + H(+)</text>
        <dbReference type="Rhea" id="RHEA:18629"/>
        <dbReference type="ChEBI" id="CHEBI:15378"/>
        <dbReference type="ChEBI" id="CHEBI:30616"/>
        <dbReference type="ChEBI" id="CHEBI:57540"/>
        <dbReference type="ChEBI" id="CHEBI:58349"/>
        <dbReference type="ChEBI" id="CHEBI:456216"/>
        <dbReference type="EC" id="2.7.1.23"/>
    </reaction>
</comment>
<dbReference type="Gene3D" id="2.60.200.30">
    <property type="entry name" value="Probable inorganic polyphosphate/atp-NAD kinase, domain 2"/>
    <property type="match status" value="1"/>
</dbReference>
<evidence type="ECO:0000256" key="5">
    <source>
        <dbReference type="ARBA" id="ARBA00023027"/>
    </source>
</evidence>
<dbReference type="Ensembl" id="ENSPCOT00000027561.1">
    <property type="protein sequence ID" value="ENSPCOP00000016929.1"/>
    <property type="gene ID" value="ENSPCOG00000020255.1"/>
</dbReference>
<dbReference type="AlphaFoldDB" id="A0A2K6FSF4"/>
<evidence type="ECO:0000256" key="4">
    <source>
        <dbReference type="ARBA" id="ARBA00022857"/>
    </source>
</evidence>
<evidence type="ECO:0000256" key="3">
    <source>
        <dbReference type="ARBA" id="ARBA00022777"/>
    </source>
</evidence>